<sequence>MVASNEEIAEAVGVLFENYWIVRERQRYEYHLIKSNERELIRHLMENYGLKLIVRSHFIKLEKIPIQAKSWMGMADFNTLMEYALFCCAMAYTEEKGEGEPFLLNELVEEIELFYPEKEGLDWTNYRHRKSLVKVLNKMVDLQLIEIIEGNTNTFAESKEQYEVLYRISKYSRYFIRTYPEDFQIYNSGRDFISNERREKLADYENRVKIFRTLLMEPAILRNADNESEFYYLRNQEENIRHFFEKFTPFSFELTKNVAMLTLHDRKAQYDTFPSLKSLDDCFLQLVDYVRGDGLEYNAYGEMILTSNQWKTLVGDHAARNRGGWSKKDQELSLDKLAAVLLEIGKTWGMLRENKLGNITIMPNFARNIGRYPAGFDSLYPEAYKEKMKTQIDD</sequence>
<dbReference type="Proteomes" id="UP000236500">
    <property type="component" value="Unassembled WGS sequence"/>
</dbReference>
<comment type="caution">
    <text evidence="1">The sequence shown here is derived from an EMBL/GenBank/DDBJ whole genome shotgun (WGS) entry which is preliminary data.</text>
</comment>
<organism evidence="1 2">
    <name type="scientific">Listeria newyorkensis</name>
    <dbReference type="NCBI Taxonomy" id="1497681"/>
    <lineage>
        <taxon>Bacteria</taxon>
        <taxon>Bacillati</taxon>
        <taxon>Bacillota</taxon>
        <taxon>Bacilli</taxon>
        <taxon>Bacillales</taxon>
        <taxon>Listeriaceae</taxon>
        <taxon>Listeria</taxon>
    </lineage>
</organism>
<proteinExistence type="predicted"/>
<name>A0ABX4XQ83_9LIST</name>
<accession>A0ABX4XQ83</accession>
<protein>
    <submittedName>
        <fullName evidence="1">TIGR02678 family protein</fullName>
    </submittedName>
</protein>
<dbReference type="NCBIfam" id="TIGR02678">
    <property type="entry name" value="TIGR02678 family protein"/>
    <property type="match status" value="1"/>
</dbReference>
<reference evidence="1 2" key="1">
    <citation type="submission" date="2016-11" db="EMBL/GenBank/DDBJ databases">
        <title>Whole Genome Sequence of Listeria newyorkensis.</title>
        <authorList>
            <person name="Frink S."/>
            <person name="Morales C."/>
            <person name="Kiang D."/>
        </authorList>
    </citation>
    <scope>NUCLEOTIDE SEQUENCE [LARGE SCALE GENOMIC DNA]</scope>
    <source>
        <strain evidence="1 2">F1604011-044</strain>
    </source>
</reference>
<dbReference type="EMBL" id="MPDH01000003">
    <property type="protein sequence ID" value="PNP93811.1"/>
    <property type="molecule type" value="Genomic_DNA"/>
</dbReference>
<keyword evidence="2" id="KW-1185">Reference proteome</keyword>
<dbReference type="RefSeq" id="WP_036090414.1">
    <property type="nucleotide sequence ID" value="NZ_BJEY01000017.1"/>
</dbReference>
<evidence type="ECO:0000313" key="1">
    <source>
        <dbReference type="EMBL" id="PNP93811.1"/>
    </source>
</evidence>
<dbReference type="InterPro" id="IPR013494">
    <property type="entry name" value="CHP02678"/>
</dbReference>
<dbReference type="Pfam" id="PF09661">
    <property type="entry name" value="DUF2398"/>
    <property type="match status" value="1"/>
</dbReference>
<evidence type="ECO:0000313" key="2">
    <source>
        <dbReference type="Proteomes" id="UP000236500"/>
    </source>
</evidence>
<gene>
    <name evidence="1" type="ORF">BMT55_03310</name>
</gene>